<keyword evidence="1" id="KW-0479">Metal-binding</keyword>
<dbReference type="PANTHER" id="PTHR22789">
    <property type="entry name" value="FUCULOSE PHOSPHATE ALDOLASE"/>
    <property type="match status" value="1"/>
</dbReference>
<gene>
    <name evidence="4" type="primary">fucA_2</name>
    <name evidence="4" type="ORF">TRIHO_26520</name>
</gene>
<dbReference type="EMBL" id="LPUY01000074">
    <property type="protein sequence ID" value="KUP92679.1"/>
    <property type="molecule type" value="Genomic_DNA"/>
</dbReference>
<dbReference type="RefSeq" id="WP_207498689.1">
    <property type="nucleotide sequence ID" value="NZ_LPUY01000074.1"/>
</dbReference>
<sequence>MELQMPAAPDHLETREAIITACLDLNRSGVNQGTSGNISVRIGDRFLVTPSGVPYEQMTPEMIVELPLDGTEVRPGQMKPSTEWPFHQAILRAKPQMQAVVHAHPVSCSALAMNRLSIPACHYMVAAFGGYDVPLADYALFGSQELSDNVTQAMADRSGCLMANHGAVVCGETLAKAMWRMVELETLARGYVASLSIGTPHILSTAEMDAVLEGFATYGPRPASDPAAR</sequence>
<feature type="domain" description="Class II aldolase/adducin N-terminal" evidence="3">
    <location>
        <begin position="16"/>
        <end position="192"/>
    </location>
</feature>
<dbReference type="InterPro" id="IPR036409">
    <property type="entry name" value="Aldolase_II/adducin_N_sf"/>
</dbReference>
<dbReference type="Pfam" id="PF00596">
    <property type="entry name" value="Aldolase_II"/>
    <property type="match status" value="1"/>
</dbReference>
<dbReference type="GO" id="GO:0005829">
    <property type="term" value="C:cytosol"/>
    <property type="evidence" value="ECO:0007669"/>
    <property type="project" value="TreeGrafter"/>
</dbReference>
<proteinExistence type="predicted"/>
<dbReference type="Proteomes" id="UP000068382">
    <property type="component" value="Unassembled WGS sequence"/>
</dbReference>
<comment type="caution">
    <text evidence="4">The sequence shown here is derived from an EMBL/GenBank/DDBJ whole genome shotgun (WGS) entry which is preliminary data.</text>
</comment>
<dbReference type="AlphaFoldDB" id="A0A132BWB4"/>
<evidence type="ECO:0000313" key="5">
    <source>
        <dbReference type="Proteomes" id="UP000068382"/>
    </source>
</evidence>
<dbReference type="PANTHER" id="PTHR22789:SF0">
    <property type="entry name" value="3-OXO-TETRONATE 4-PHOSPHATE DECARBOXYLASE-RELATED"/>
    <property type="match status" value="1"/>
</dbReference>
<dbReference type="PATRIC" id="fig|1768241.3.peg.2775"/>
<dbReference type="SUPFAM" id="SSF53639">
    <property type="entry name" value="AraD/HMP-PK domain-like"/>
    <property type="match status" value="1"/>
</dbReference>
<keyword evidence="2 4" id="KW-0456">Lyase</keyword>
<protein>
    <submittedName>
        <fullName evidence="4">L-fuculose phosphate aldolase</fullName>
        <ecNumber evidence="4">4.1.2.17</ecNumber>
    </submittedName>
</protein>
<dbReference type="InterPro" id="IPR001303">
    <property type="entry name" value="Aldolase_II/adducin_N"/>
</dbReference>
<organism evidence="4 5">
    <name type="scientific">Tritonibacter horizontis</name>
    <dbReference type="NCBI Taxonomy" id="1768241"/>
    <lineage>
        <taxon>Bacteria</taxon>
        <taxon>Pseudomonadati</taxon>
        <taxon>Pseudomonadota</taxon>
        <taxon>Alphaproteobacteria</taxon>
        <taxon>Rhodobacterales</taxon>
        <taxon>Paracoccaceae</taxon>
        <taxon>Tritonibacter</taxon>
    </lineage>
</organism>
<dbReference type="InterPro" id="IPR050197">
    <property type="entry name" value="Aldolase_class_II_sugar_metab"/>
</dbReference>
<name>A0A132BWB4_9RHOB</name>
<evidence type="ECO:0000313" key="4">
    <source>
        <dbReference type="EMBL" id="KUP92679.1"/>
    </source>
</evidence>
<accession>A0A132BWB4</accession>
<reference evidence="4 5" key="1">
    <citation type="submission" date="2015-12" db="EMBL/GenBank/DDBJ databases">
        <title>Genome sequence of the marine Rhodobacteraceae strain O3.65, Candidatus Tritonibacter horizontis.</title>
        <authorList>
            <person name="Poehlein A."/>
            <person name="Giebel H.A."/>
            <person name="Voget S."/>
            <person name="Brinkhoff T."/>
        </authorList>
    </citation>
    <scope>NUCLEOTIDE SEQUENCE [LARGE SCALE GENOMIC DNA]</scope>
    <source>
        <strain evidence="4 5">O3.65</strain>
    </source>
</reference>
<evidence type="ECO:0000256" key="1">
    <source>
        <dbReference type="ARBA" id="ARBA00022723"/>
    </source>
</evidence>
<dbReference type="EC" id="4.1.2.17" evidence="4"/>
<dbReference type="GO" id="GO:0019323">
    <property type="term" value="P:pentose catabolic process"/>
    <property type="evidence" value="ECO:0007669"/>
    <property type="project" value="TreeGrafter"/>
</dbReference>
<dbReference type="GO" id="GO:0046872">
    <property type="term" value="F:metal ion binding"/>
    <property type="evidence" value="ECO:0007669"/>
    <property type="project" value="UniProtKB-KW"/>
</dbReference>
<dbReference type="SMART" id="SM01007">
    <property type="entry name" value="Aldolase_II"/>
    <property type="match status" value="1"/>
</dbReference>
<evidence type="ECO:0000259" key="3">
    <source>
        <dbReference type="SMART" id="SM01007"/>
    </source>
</evidence>
<keyword evidence="5" id="KW-1185">Reference proteome</keyword>
<evidence type="ECO:0000256" key="2">
    <source>
        <dbReference type="ARBA" id="ARBA00023239"/>
    </source>
</evidence>
<dbReference type="GO" id="GO:0008738">
    <property type="term" value="F:L-fuculose-phosphate aldolase activity"/>
    <property type="evidence" value="ECO:0007669"/>
    <property type="project" value="UniProtKB-EC"/>
</dbReference>
<dbReference type="Gene3D" id="3.40.225.10">
    <property type="entry name" value="Class II aldolase/adducin N-terminal domain"/>
    <property type="match status" value="1"/>
</dbReference>